<dbReference type="Gene3D" id="3.40.50.300">
    <property type="entry name" value="P-loop containing nucleotide triphosphate hydrolases"/>
    <property type="match status" value="1"/>
</dbReference>
<evidence type="ECO:0000256" key="1">
    <source>
        <dbReference type="ARBA" id="ARBA00022448"/>
    </source>
</evidence>
<dbReference type="AlphaFoldDB" id="A0A9P5EHT1"/>
<dbReference type="Pfam" id="PF14510">
    <property type="entry name" value="ABC_trans_N"/>
    <property type="match status" value="1"/>
</dbReference>
<organism evidence="4 5">
    <name type="scientific">Fusarium agapanthi</name>
    <dbReference type="NCBI Taxonomy" id="1803897"/>
    <lineage>
        <taxon>Eukaryota</taxon>
        <taxon>Fungi</taxon>
        <taxon>Dikarya</taxon>
        <taxon>Ascomycota</taxon>
        <taxon>Pezizomycotina</taxon>
        <taxon>Sordariomycetes</taxon>
        <taxon>Hypocreomycetidae</taxon>
        <taxon>Hypocreales</taxon>
        <taxon>Nectriaceae</taxon>
        <taxon>Fusarium</taxon>
        <taxon>Fusarium fujikuroi species complex</taxon>
    </lineage>
</organism>
<evidence type="ECO:0000313" key="4">
    <source>
        <dbReference type="EMBL" id="KAF4502313.1"/>
    </source>
</evidence>
<comment type="caution">
    <text evidence="4">The sequence shown here is derived from an EMBL/GenBank/DDBJ whole genome shotgun (WGS) entry which is preliminary data.</text>
</comment>
<dbReference type="Proteomes" id="UP000737391">
    <property type="component" value="Unassembled WGS sequence"/>
</dbReference>
<dbReference type="SUPFAM" id="SSF52540">
    <property type="entry name" value="P-loop containing nucleoside triphosphate hydrolases"/>
    <property type="match status" value="1"/>
</dbReference>
<sequence>MASAYMGGTSVQPAPLPGLGPHVTANNQTTTSTHDLQTPVNPSSDTTPTNYSQDHMDSKDETPARSTTEDEEDSELERRHSIVRDLARQYTNQSQMSAISGNPFTADENSPLNPRSDKFRALAWAKAISKLRSETGFTNRKAGVCYQNLNVFGYGQPTDYQKNVANIWLDVASLPRQLMGYGKTRIDIIRDFDGVVKNGEMLVVLGPPGSGCSTYLKTISGETSGIYINDDAYFNYRGKSPTLQNLNQLNITRHNGP</sequence>
<dbReference type="PANTHER" id="PTHR19241">
    <property type="entry name" value="ATP-BINDING CASSETTE TRANSPORTER"/>
    <property type="match status" value="1"/>
</dbReference>
<keyword evidence="5" id="KW-1185">Reference proteome</keyword>
<protein>
    <submittedName>
        <fullName evidence="4">ATPase</fullName>
    </submittedName>
</protein>
<gene>
    <name evidence="4" type="ORF">FAGAP_1498</name>
</gene>
<reference evidence="4" key="1">
    <citation type="submission" date="2020-01" db="EMBL/GenBank/DDBJ databases">
        <title>Identification and distribution of gene clusters putatively required for synthesis of sphingolipid metabolism inhibitors in phylogenetically diverse species of the filamentous fungus Fusarium.</title>
        <authorList>
            <person name="Kim H.-S."/>
            <person name="Busman M."/>
            <person name="Brown D.W."/>
            <person name="Divon H."/>
            <person name="Uhlig S."/>
            <person name="Proctor R.H."/>
        </authorList>
    </citation>
    <scope>NUCLEOTIDE SEQUENCE</scope>
    <source>
        <strain evidence="4">NRRL 31653</strain>
    </source>
</reference>
<evidence type="ECO:0000313" key="5">
    <source>
        <dbReference type="Proteomes" id="UP000737391"/>
    </source>
</evidence>
<dbReference type="OrthoDB" id="5152658at2759"/>
<feature type="compositionally biased region" description="Basic and acidic residues" evidence="2">
    <location>
        <begin position="54"/>
        <end position="63"/>
    </location>
</feature>
<dbReference type="InterPro" id="IPR027417">
    <property type="entry name" value="P-loop_NTPase"/>
</dbReference>
<accession>A0A9P5EHT1</accession>
<feature type="compositionally biased region" description="Polar residues" evidence="2">
    <location>
        <begin position="24"/>
        <end position="53"/>
    </location>
</feature>
<evidence type="ECO:0000256" key="2">
    <source>
        <dbReference type="SAM" id="MobiDB-lite"/>
    </source>
</evidence>
<dbReference type="InterPro" id="IPR029481">
    <property type="entry name" value="ABC_trans_N"/>
</dbReference>
<proteinExistence type="predicted"/>
<feature type="domain" description="Pleiotropic ABC efflux transporter N-terminal" evidence="3">
    <location>
        <begin position="85"/>
        <end position="167"/>
    </location>
</feature>
<name>A0A9P5EHT1_9HYPO</name>
<keyword evidence="1" id="KW-0813">Transport</keyword>
<evidence type="ECO:0000259" key="3">
    <source>
        <dbReference type="Pfam" id="PF14510"/>
    </source>
</evidence>
<dbReference type="EMBL" id="LUFC02000085">
    <property type="protein sequence ID" value="KAF4502313.1"/>
    <property type="molecule type" value="Genomic_DNA"/>
</dbReference>
<feature type="region of interest" description="Disordered" evidence="2">
    <location>
        <begin position="1"/>
        <end position="79"/>
    </location>
</feature>